<evidence type="ECO:0000313" key="1">
    <source>
        <dbReference type="EMBL" id="OMO71325.1"/>
    </source>
</evidence>
<organism evidence="1 2">
    <name type="scientific">Corchorus capsularis</name>
    <name type="common">Jute</name>
    <dbReference type="NCBI Taxonomy" id="210143"/>
    <lineage>
        <taxon>Eukaryota</taxon>
        <taxon>Viridiplantae</taxon>
        <taxon>Streptophyta</taxon>
        <taxon>Embryophyta</taxon>
        <taxon>Tracheophyta</taxon>
        <taxon>Spermatophyta</taxon>
        <taxon>Magnoliopsida</taxon>
        <taxon>eudicotyledons</taxon>
        <taxon>Gunneridae</taxon>
        <taxon>Pentapetalae</taxon>
        <taxon>rosids</taxon>
        <taxon>malvids</taxon>
        <taxon>Malvales</taxon>
        <taxon>Malvaceae</taxon>
        <taxon>Grewioideae</taxon>
        <taxon>Apeibeae</taxon>
        <taxon>Corchorus</taxon>
    </lineage>
</organism>
<gene>
    <name evidence="1" type="ORF">CCACVL1_18286</name>
</gene>
<protein>
    <submittedName>
        <fullName evidence="1">Uncharacterized protein</fullName>
    </submittedName>
</protein>
<dbReference type="Gramene" id="OMO71325">
    <property type="protein sequence ID" value="OMO71325"/>
    <property type="gene ID" value="CCACVL1_18286"/>
</dbReference>
<comment type="caution">
    <text evidence="1">The sequence shown here is derived from an EMBL/GenBank/DDBJ whole genome shotgun (WGS) entry which is preliminary data.</text>
</comment>
<proteinExistence type="predicted"/>
<dbReference type="Proteomes" id="UP000188268">
    <property type="component" value="Unassembled WGS sequence"/>
</dbReference>
<evidence type="ECO:0000313" key="2">
    <source>
        <dbReference type="Proteomes" id="UP000188268"/>
    </source>
</evidence>
<dbReference type="EMBL" id="AWWV01011646">
    <property type="protein sequence ID" value="OMO71325.1"/>
    <property type="molecule type" value="Genomic_DNA"/>
</dbReference>
<keyword evidence="2" id="KW-1185">Reference proteome</keyword>
<name>A0A1R3HLV4_COCAP</name>
<accession>A0A1R3HLV4</accession>
<dbReference type="AlphaFoldDB" id="A0A1R3HLV4"/>
<reference evidence="1 2" key="1">
    <citation type="submission" date="2013-09" db="EMBL/GenBank/DDBJ databases">
        <title>Corchorus capsularis genome sequencing.</title>
        <authorList>
            <person name="Alam M."/>
            <person name="Haque M.S."/>
            <person name="Islam M.S."/>
            <person name="Emdad E.M."/>
            <person name="Islam M.M."/>
            <person name="Ahmed B."/>
            <person name="Halim A."/>
            <person name="Hossen Q.M.M."/>
            <person name="Hossain M.Z."/>
            <person name="Ahmed R."/>
            <person name="Khan M.M."/>
            <person name="Islam R."/>
            <person name="Rashid M.M."/>
            <person name="Khan S.A."/>
            <person name="Rahman M.S."/>
            <person name="Alam M."/>
        </authorList>
    </citation>
    <scope>NUCLEOTIDE SEQUENCE [LARGE SCALE GENOMIC DNA]</scope>
    <source>
        <strain evidence="2">cv. CVL-1</strain>
        <tissue evidence="1">Whole seedling</tissue>
    </source>
</reference>
<sequence length="57" mass="6154">MEADAALIAAIVDVTAQATTFTLLLIQNSILSDQKQQPQANPTYDTFHDIIKLPPAS</sequence>